<protein>
    <submittedName>
        <fullName evidence="3">Acetyltransferase</fullName>
    </submittedName>
</protein>
<dbReference type="Gene3D" id="3.40.630.30">
    <property type="match status" value="1"/>
</dbReference>
<dbReference type="GO" id="GO:0008080">
    <property type="term" value="F:N-acetyltransferase activity"/>
    <property type="evidence" value="ECO:0007669"/>
    <property type="project" value="InterPro"/>
</dbReference>
<evidence type="ECO:0000313" key="4">
    <source>
        <dbReference type="Proteomes" id="UP000092612"/>
    </source>
</evidence>
<dbReference type="OrthoDB" id="5419426at2"/>
<evidence type="ECO:0000259" key="2">
    <source>
        <dbReference type="PROSITE" id="PS51186"/>
    </source>
</evidence>
<proteinExistence type="predicted"/>
<keyword evidence="4" id="KW-1185">Reference proteome</keyword>
<accession>A0A1B8U5T0</accession>
<sequence>MTSTDFIIREIESKDNLQMASVVRNVILEMGAPKVGTAYEDKATDAMFETYQKEKAAYFVVEYNNKVVGGAGVAQLDNFDGNTCELQKMYFLPIARGKGLGPKLISVCLEKAKEFGFENCYLETLPYMEAAVKLYKKYGFKNLDKPMGNTCHYSCSVWMLKEIK</sequence>
<dbReference type="RefSeq" id="WP_068357586.1">
    <property type="nucleotide sequence ID" value="NZ_CP019337.1"/>
</dbReference>
<evidence type="ECO:0000313" key="3">
    <source>
        <dbReference type="EMBL" id="OBY67211.1"/>
    </source>
</evidence>
<dbReference type="Pfam" id="PF00583">
    <property type="entry name" value="Acetyltransf_1"/>
    <property type="match status" value="1"/>
</dbReference>
<evidence type="ECO:0000256" key="1">
    <source>
        <dbReference type="ARBA" id="ARBA00022679"/>
    </source>
</evidence>
<dbReference type="SUPFAM" id="SSF55729">
    <property type="entry name" value="Acyl-CoA N-acyltransferases (Nat)"/>
    <property type="match status" value="1"/>
</dbReference>
<keyword evidence="1 3" id="KW-0808">Transferase</keyword>
<organism evidence="3 4">
    <name type="scientific">Polaribacter reichenbachii</name>
    <dbReference type="NCBI Taxonomy" id="996801"/>
    <lineage>
        <taxon>Bacteria</taxon>
        <taxon>Pseudomonadati</taxon>
        <taxon>Bacteroidota</taxon>
        <taxon>Flavobacteriia</taxon>
        <taxon>Flavobacteriales</taxon>
        <taxon>Flavobacteriaceae</taxon>
    </lineage>
</organism>
<dbReference type="AlphaFoldDB" id="A0A1B8U5T0"/>
<dbReference type="EMBL" id="LSFL01000006">
    <property type="protein sequence ID" value="OBY67211.1"/>
    <property type="molecule type" value="Genomic_DNA"/>
</dbReference>
<dbReference type="CDD" id="cd04301">
    <property type="entry name" value="NAT_SF"/>
    <property type="match status" value="1"/>
</dbReference>
<comment type="caution">
    <text evidence="3">The sequence shown here is derived from an EMBL/GenBank/DDBJ whole genome shotgun (WGS) entry which is preliminary data.</text>
</comment>
<dbReference type="InterPro" id="IPR050769">
    <property type="entry name" value="NAT_camello-type"/>
</dbReference>
<dbReference type="PANTHER" id="PTHR13947">
    <property type="entry name" value="GNAT FAMILY N-ACETYLTRANSFERASE"/>
    <property type="match status" value="1"/>
</dbReference>
<dbReference type="InterPro" id="IPR016181">
    <property type="entry name" value="Acyl_CoA_acyltransferase"/>
</dbReference>
<dbReference type="KEGG" id="prn:BW723_16760"/>
<name>A0A1B8U5T0_9FLAO</name>
<dbReference type="Proteomes" id="UP000092612">
    <property type="component" value="Unassembled WGS sequence"/>
</dbReference>
<dbReference type="PROSITE" id="PS51186">
    <property type="entry name" value="GNAT"/>
    <property type="match status" value="1"/>
</dbReference>
<dbReference type="STRING" id="996801.BW723_16760"/>
<dbReference type="InterPro" id="IPR000182">
    <property type="entry name" value="GNAT_dom"/>
</dbReference>
<gene>
    <name evidence="3" type="ORF">LPB301_03495</name>
</gene>
<reference evidence="4" key="1">
    <citation type="submission" date="2016-02" db="EMBL/GenBank/DDBJ databases">
        <title>Paenibacillus sp. LPB0068, isolated from Crassostrea gigas.</title>
        <authorList>
            <person name="Shin S.-K."/>
            <person name="Yi H."/>
        </authorList>
    </citation>
    <scope>NUCLEOTIDE SEQUENCE [LARGE SCALE GENOMIC DNA]</scope>
    <source>
        <strain evidence="4">KCTC 23969</strain>
    </source>
</reference>
<feature type="domain" description="N-acetyltransferase" evidence="2">
    <location>
        <begin position="6"/>
        <end position="164"/>
    </location>
</feature>
<dbReference type="PANTHER" id="PTHR13947:SF37">
    <property type="entry name" value="LD18367P"/>
    <property type="match status" value="1"/>
</dbReference>